<dbReference type="SMART" id="SM00448">
    <property type="entry name" value="REC"/>
    <property type="match status" value="1"/>
</dbReference>
<evidence type="ECO:0000256" key="1">
    <source>
        <dbReference type="ARBA" id="ARBA00022553"/>
    </source>
</evidence>
<dbReference type="PANTHER" id="PTHR44591:SF3">
    <property type="entry name" value="RESPONSE REGULATORY DOMAIN-CONTAINING PROTEIN"/>
    <property type="match status" value="1"/>
</dbReference>
<dbReference type="GO" id="GO:0000160">
    <property type="term" value="P:phosphorelay signal transduction system"/>
    <property type="evidence" value="ECO:0007669"/>
    <property type="project" value="InterPro"/>
</dbReference>
<sequence>MEAADLLNDAGFSVLEAGNAEGALRYLERHPEVQLLFTDVQMPGACDGFALAREVARRWPHIAIVVVSGAARPAPGELPDKARFFSKPYNPTLVLGTVQELLAA</sequence>
<reference evidence="6" key="1">
    <citation type="journal article" date="2016" name="Front. Microbiol.">
        <title>Genome Sequence of the Piezophilic, Mesophilic Sulfate-Reducing Bacterium Desulfovibrio indicus J2T.</title>
        <authorList>
            <person name="Cao J."/>
            <person name="Maignien L."/>
            <person name="Shao Z."/>
            <person name="Alain K."/>
            <person name="Jebbar M."/>
        </authorList>
    </citation>
    <scope>NUCLEOTIDE SEQUENCE</scope>
    <source>
        <strain evidence="6">JCM 32048</strain>
    </source>
</reference>
<name>A0AA37HIQ5_9HYPH</name>
<comment type="caution">
    <text evidence="6">The sequence shown here is derived from an EMBL/GenBank/DDBJ whole genome shotgun (WGS) entry which is preliminary data.</text>
</comment>
<evidence type="ECO:0000259" key="5">
    <source>
        <dbReference type="PROSITE" id="PS50110"/>
    </source>
</evidence>
<dbReference type="Proteomes" id="UP001055286">
    <property type="component" value="Unassembled WGS sequence"/>
</dbReference>
<keyword evidence="7" id="KW-1185">Reference proteome</keyword>
<reference evidence="6" key="2">
    <citation type="submission" date="2021-08" db="EMBL/GenBank/DDBJ databases">
        <authorList>
            <person name="Tani A."/>
            <person name="Ola A."/>
            <person name="Ogura Y."/>
            <person name="Katsura K."/>
            <person name="Hayashi T."/>
        </authorList>
    </citation>
    <scope>NUCLEOTIDE SEQUENCE</scope>
    <source>
        <strain evidence="6">JCM 32048</strain>
    </source>
</reference>
<feature type="domain" description="Response regulatory" evidence="5">
    <location>
        <begin position="1"/>
        <end position="102"/>
    </location>
</feature>
<dbReference type="EMBL" id="BPQJ01000086">
    <property type="protein sequence ID" value="GJD66867.1"/>
    <property type="molecule type" value="Genomic_DNA"/>
</dbReference>
<accession>A0AA37HIQ5</accession>
<dbReference type="Gene3D" id="3.40.50.2300">
    <property type="match status" value="1"/>
</dbReference>
<keyword evidence="3" id="KW-0804">Transcription</keyword>
<evidence type="ECO:0000313" key="7">
    <source>
        <dbReference type="Proteomes" id="UP001055286"/>
    </source>
</evidence>
<keyword evidence="1 4" id="KW-0597">Phosphoprotein</keyword>
<evidence type="ECO:0000313" key="6">
    <source>
        <dbReference type="EMBL" id="GJD66867.1"/>
    </source>
</evidence>
<dbReference type="SUPFAM" id="SSF52172">
    <property type="entry name" value="CheY-like"/>
    <property type="match status" value="1"/>
</dbReference>
<gene>
    <name evidence="6" type="ORF">MPEAHAMD_7066</name>
</gene>
<keyword evidence="2" id="KW-0805">Transcription regulation</keyword>
<evidence type="ECO:0000256" key="3">
    <source>
        <dbReference type="ARBA" id="ARBA00023163"/>
    </source>
</evidence>
<organism evidence="6 7">
    <name type="scientific">Methylobacterium frigidaeris</name>
    <dbReference type="NCBI Taxonomy" id="2038277"/>
    <lineage>
        <taxon>Bacteria</taxon>
        <taxon>Pseudomonadati</taxon>
        <taxon>Pseudomonadota</taxon>
        <taxon>Alphaproteobacteria</taxon>
        <taxon>Hyphomicrobiales</taxon>
        <taxon>Methylobacteriaceae</taxon>
        <taxon>Methylobacterium</taxon>
    </lineage>
</organism>
<dbReference type="PROSITE" id="PS50110">
    <property type="entry name" value="RESPONSE_REGULATORY"/>
    <property type="match status" value="1"/>
</dbReference>
<dbReference type="PANTHER" id="PTHR44591">
    <property type="entry name" value="STRESS RESPONSE REGULATOR PROTEIN 1"/>
    <property type="match status" value="1"/>
</dbReference>
<feature type="modified residue" description="4-aspartylphosphate" evidence="4">
    <location>
        <position position="39"/>
    </location>
</feature>
<dbReference type="InterPro" id="IPR001789">
    <property type="entry name" value="Sig_transdc_resp-reg_receiver"/>
</dbReference>
<protein>
    <recommendedName>
        <fullName evidence="5">Response regulatory domain-containing protein</fullName>
    </recommendedName>
</protein>
<dbReference type="AlphaFoldDB" id="A0AA37HIQ5"/>
<dbReference type="Pfam" id="PF00072">
    <property type="entry name" value="Response_reg"/>
    <property type="match status" value="1"/>
</dbReference>
<dbReference type="InterPro" id="IPR050595">
    <property type="entry name" value="Bact_response_regulator"/>
</dbReference>
<dbReference type="InterPro" id="IPR011006">
    <property type="entry name" value="CheY-like_superfamily"/>
</dbReference>
<evidence type="ECO:0000256" key="4">
    <source>
        <dbReference type="PROSITE-ProRule" id="PRU00169"/>
    </source>
</evidence>
<evidence type="ECO:0000256" key="2">
    <source>
        <dbReference type="ARBA" id="ARBA00023015"/>
    </source>
</evidence>
<proteinExistence type="predicted"/>